<accession>A0A160KS16</accession>
<dbReference type="Proteomes" id="UP000077071">
    <property type="component" value="Chromosome"/>
</dbReference>
<name>A0A160KS16_9MICO</name>
<organism evidence="2 3">
    <name type="scientific">Rathayibacter tritici</name>
    <dbReference type="NCBI Taxonomy" id="33888"/>
    <lineage>
        <taxon>Bacteria</taxon>
        <taxon>Bacillati</taxon>
        <taxon>Actinomycetota</taxon>
        <taxon>Actinomycetes</taxon>
        <taxon>Micrococcales</taxon>
        <taxon>Microbacteriaceae</taxon>
        <taxon>Rathayibacter</taxon>
    </lineage>
</organism>
<dbReference type="EMBL" id="CP015515">
    <property type="protein sequence ID" value="AND16124.1"/>
    <property type="molecule type" value="Genomic_DNA"/>
</dbReference>
<dbReference type="KEGG" id="rtn:A6122_0973"/>
<reference evidence="2 3" key="1">
    <citation type="submission" date="2016-05" db="EMBL/GenBank/DDBJ databases">
        <title>Complete genome sequence of Rathayibacter tritici NCPPB 1953.</title>
        <authorList>
            <person name="Park J."/>
            <person name="Lee H.-H."/>
            <person name="Lee S.-W."/>
            <person name="Seo Y.-S."/>
        </authorList>
    </citation>
    <scope>NUCLEOTIDE SEQUENCE [LARGE SCALE GENOMIC DNA]</scope>
    <source>
        <strain evidence="2 3">NCPPB 1953</strain>
    </source>
</reference>
<evidence type="ECO:0000256" key="1">
    <source>
        <dbReference type="SAM" id="MobiDB-lite"/>
    </source>
</evidence>
<gene>
    <name evidence="2" type="ORF">A6122_0973</name>
</gene>
<evidence type="ECO:0000313" key="2">
    <source>
        <dbReference type="EMBL" id="AND16124.1"/>
    </source>
</evidence>
<proteinExistence type="predicted"/>
<protein>
    <submittedName>
        <fullName evidence="2">Uncharacterized protein</fullName>
    </submittedName>
</protein>
<dbReference type="RefSeq" id="WP_068252321.1">
    <property type="nucleotide sequence ID" value="NZ_CP015515.1"/>
</dbReference>
<keyword evidence="3" id="KW-1185">Reference proteome</keyword>
<dbReference type="AlphaFoldDB" id="A0A160KS16"/>
<feature type="region of interest" description="Disordered" evidence="1">
    <location>
        <begin position="68"/>
        <end position="92"/>
    </location>
</feature>
<evidence type="ECO:0000313" key="3">
    <source>
        <dbReference type="Proteomes" id="UP000077071"/>
    </source>
</evidence>
<sequence>MDTESTYTALLDSGEEQESIRLEMINGSPQRSFTRVADIDGEEVEVVWELEPDDDGFHVYRPVRVVGRDDDSGAVSDEQLTDGGGADAASGD</sequence>
<dbReference type="PATRIC" id="fig|33888.3.peg.1076"/>